<dbReference type="OrthoDB" id="261614at2759"/>
<protein>
    <submittedName>
        <fullName evidence="2">(apollo) hypothetical protein</fullName>
    </submittedName>
</protein>
<proteinExistence type="predicted"/>
<comment type="caution">
    <text evidence="2">The sequence shown here is derived from an EMBL/GenBank/DDBJ whole genome shotgun (WGS) entry which is preliminary data.</text>
</comment>
<evidence type="ECO:0000313" key="3">
    <source>
        <dbReference type="Proteomes" id="UP000691718"/>
    </source>
</evidence>
<organism evidence="2 3">
    <name type="scientific">Parnassius apollo</name>
    <name type="common">Apollo butterfly</name>
    <name type="synonym">Papilio apollo</name>
    <dbReference type="NCBI Taxonomy" id="110799"/>
    <lineage>
        <taxon>Eukaryota</taxon>
        <taxon>Metazoa</taxon>
        <taxon>Ecdysozoa</taxon>
        <taxon>Arthropoda</taxon>
        <taxon>Hexapoda</taxon>
        <taxon>Insecta</taxon>
        <taxon>Pterygota</taxon>
        <taxon>Neoptera</taxon>
        <taxon>Endopterygota</taxon>
        <taxon>Lepidoptera</taxon>
        <taxon>Glossata</taxon>
        <taxon>Ditrysia</taxon>
        <taxon>Papilionoidea</taxon>
        <taxon>Papilionidae</taxon>
        <taxon>Parnassiinae</taxon>
        <taxon>Parnassini</taxon>
        <taxon>Parnassius</taxon>
        <taxon>Parnassius</taxon>
    </lineage>
</organism>
<keyword evidence="3" id="KW-1185">Reference proteome</keyword>
<reference evidence="2" key="1">
    <citation type="submission" date="2021-04" db="EMBL/GenBank/DDBJ databases">
        <authorList>
            <person name="Tunstrom K."/>
        </authorList>
    </citation>
    <scope>NUCLEOTIDE SEQUENCE</scope>
</reference>
<sequence>MGGYKVPETRAIQRGKRLENLVKKEVEVELDVKIKDCGFVLVSGIIGASPDGITDNYVVEVKCPSKESSIKKLCKR</sequence>
<dbReference type="PANTHER" id="PTHR39953">
    <property type="entry name" value="RE54151P"/>
    <property type="match status" value="1"/>
</dbReference>
<evidence type="ECO:0000313" key="2">
    <source>
        <dbReference type="EMBL" id="CAG4992617.1"/>
    </source>
</evidence>
<accession>A0A8S3X0I4</accession>
<feature type="domain" description="YqaJ viral recombinase" evidence="1">
    <location>
        <begin position="9"/>
        <end position="72"/>
    </location>
</feature>
<dbReference type="AlphaFoldDB" id="A0A8S3X0I4"/>
<dbReference type="Proteomes" id="UP000691718">
    <property type="component" value="Unassembled WGS sequence"/>
</dbReference>
<dbReference type="InterPro" id="IPR019080">
    <property type="entry name" value="YqaJ_viral_recombinase"/>
</dbReference>
<gene>
    <name evidence="2" type="ORF">PAPOLLO_LOCUS12346</name>
</gene>
<evidence type="ECO:0000259" key="1">
    <source>
        <dbReference type="Pfam" id="PF09588"/>
    </source>
</evidence>
<dbReference type="Pfam" id="PF09588">
    <property type="entry name" value="YqaJ"/>
    <property type="match status" value="1"/>
</dbReference>
<name>A0A8S3X0I4_PARAO</name>
<dbReference type="EMBL" id="CAJQZP010000885">
    <property type="protein sequence ID" value="CAG4992617.1"/>
    <property type="molecule type" value="Genomic_DNA"/>
</dbReference>
<dbReference type="PANTHER" id="PTHR39953:SF1">
    <property type="entry name" value="RE54151P"/>
    <property type="match status" value="1"/>
</dbReference>